<name>A0A2T2NNB4_CORCC</name>
<feature type="chain" id="PRO_5015480604" evidence="3">
    <location>
        <begin position="20"/>
        <end position="631"/>
    </location>
</feature>
<evidence type="ECO:0000256" key="2">
    <source>
        <dbReference type="ARBA" id="ARBA00023002"/>
    </source>
</evidence>
<dbReference type="EMBL" id="KZ678135">
    <property type="protein sequence ID" value="PSN66915.1"/>
    <property type="molecule type" value="Genomic_DNA"/>
</dbReference>
<proteinExistence type="inferred from homology"/>
<dbReference type="SUPFAM" id="SSF56176">
    <property type="entry name" value="FAD-binding/transporter-associated domain-like"/>
    <property type="match status" value="1"/>
</dbReference>
<evidence type="ECO:0000256" key="1">
    <source>
        <dbReference type="ARBA" id="ARBA00005466"/>
    </source>
</evidence>
<dbReference type="InterPro" id="IPR016166">
    <property type="entry name" value="FAD-bd_PCMH"/>
</dbReference>
<dbReference type="AlphaFoldDB" id="A0A2T2NNB4"/>
<evidence type="ECO:0000259" key="4">
    <source>
        <dbReference type="PROSITE" id="PS51387"/>
    </source>
</evidence>
<dbReference type="InterPro" id="IPR016169">
    <property type="entry name" value="FAD-bd_PCMH_sub2"/>
</dbReference>
<comment type="similarity">
    <text evidence="1">Belongs to the oxygen-dependent FAD-linked oxidoreductase family.</text>
</comment>
<dbReference type="GO" id="GO:0071949">
    <property type="term" value="F:FAD binding"/>
    <property type="evidence" value="ECO:0007669"/>
    <property type="project" value="InterPro"/>
</dbReference>
<feature type="domain" description="FAD-binding PCMH-type" evidence="4">
    <location>
        <begin position="144"/>
        <end position="324"/>
    </location>
</feature>
<keyword evidence="2" id="KW-0560">Oxidoreductase</keyword>
<dbReference type="Pfam" id="PF08031">
    <property type="entry name" value="BBE"/>
    <property type="match status" value="1"/>
</dbReference>
<keyword evidence="6" id="KW-1185">Reference proteome</keyword>
<dbReference type="Proteomes" id="UP000240883">
    <property type="component" value="Unassembled WGS sequence"/>
</dbReference>
<dbReference type="InterPro" id="IPR050432">
    <property type="entry name" value="FAD-linked_Oxidoreductases_BP"/>
</dbReference>
<dbReference type="PROSITE" id="PS51387">
    <property type="entry name" value="FAD_PCMH"/>
    <property type="match status" value="1"/>
</dbReference>
<dbReference type="PANTHER" id="PTHR13878:SF91">
    <property type="entry name" value="FAD BINDING DOMAIN PROTEIN (AFU_ORTHOLOGUE AFUA_6G12070)-RELATED"/>
    <property type="match status" value="1"/>
</dbReference>
<dbReference type="InterPro" id="IPR012951">
    <property type="entry name" value="BBE"/>
</dbReference>
<dbReference type="OrthoDB" id="415825at2759"/>
<evidence type="ECO:0000256" key="3">
    <source>
        <dbReference type="SAM" id="SignalP"/>
    </source>
</evidence>
<dbReference type="Pfam" id="PF01565">
    <property type="entry name" value="FAD_binding_4"/>
    <property type="match status" value="1"/>
</dbReference>
<keyword evidence="3" id="KW-0732">Signal</keyword>
<reference evidence="5 6" key="1">
    <citation type="journal article" date="2018" name="Front. Microbiol.">
        <title>Genome-Wide Analysis of Corynespora cassiicola Leaf Fall Disease Putative Effectors.</title>
        <authorList>
            <person name="Lopez D."/>
            <person name="Ribeiro S."/>
            <person name="Label P."/>
            <person name="Fumanal B."/>
            <person name="Venisse J.S."/>
            <person name="Kohler A."/>
            <person name="de Oliveira R.R."/>
            <person name="Labutti K."/>
            <person name="Lipzen A."/>
            <person name="Lail K."/>
            <person name="Bauer D."/>
            <person name="Ohm R.A."/>
            <person name="Barry K.W."/>
            <person name="Spatafora J."/>
            <person name="Grigoriev I.V."/>
            <person name="Martin F.M."/>
            <person name="Pujade-Renaud V."/>
        </authorList>
    </citation>
    <scope>NUCLEOTIDE SEQUENCE [LARGE SCALE GENOMIC DNA]</scope>
    <source>
        <strain evidence="5 6">Philippines</strain>
    </source>
</reference>
<dbReference type="InterPro" id="IPR006094">
    <property type="entry name" value="Oxid_FAD_bind_N"/>
</dbReference>
<gene>
    <name evidence="5" type="ORF">BS50DRAFT_634371</name>
</gene>
<dbReference type="Gene3D" id="3.30.465.10">
    <property type="match status" value="2"/>
</dbReference>
<dbReference type="GO" id="GO:0016491">
    <property type="term" value="F:oxidoreductase activity"/>
    <property type="evidence" value="ECO:0007669"/>
    <property type="project" value="UniProtKB-KW"/>
</dbReference>
<dbReference type="PANTHER" id="PTHR13878">
    <property type="entry name" value="GULONOLACTONE OXIDASE"/>
    <property type="match status" value="1"/>
</dbReference>
<evidence type="ECO:0000313" key="6">
    <source>
        <dbReference type="Proteomes" id="UP000240883"/>
    </source>
</evidence>
<dbReference type="InterPro" id="IPR036318">
    <property type="entry name" value="FAD-bd_PCMH-like_sf"/>
</dbReference>
<sequence length="631" mass="69313">MSLSWTCLALAYTACAAFAYNFPYESIQLEDADVANNSDIAFGKFPTGNLPQCKTFPGDLNWPSDERWDAFNASLAGALIRGIPPAAACYEGPFQNAARCDQVRRGQSSSMWAKEDPVIPFSQWQLNNPCPVPQTSTPQYTCNITSFPAYVVNASTAKHVQLAVNFARNNNIRLTIKNTGHDFLGRNTGGGALQVWVHHLKAFEYLSSAQIAEYSGKAARVGAALEQHELHAYMRPANITVLAPGSTTVGAFGGFMQGGGFSTMLTSRLGLMADQVLSLEVVTADGRFVHADPEENEDIFWAIRGGGPSNFGIVTSAVIKAYDPISITTTEFNFQTSPVQGNPSNNVQVSYENFWKGIDAYFAQLVRINDAKGTAWNYIYTQAPTTWNPQRTFSFVGQINLNDVSASEAKKFAEPLFEELNAIGINLKNPEPAFYETFPDQAFRPNGPGEGVGNGRFGSRLFPRSNFEDPESEEFAKTMKSIRSFVEDGGYTFHSVDYHPSHETAGYPGRNSAVNPHLRTAIMHATGFDTASYGPETTPQQRIASHARLNEYVQKWRDASPGSGAYMNEADTAEPNFQESMYGNNYARLLEIKKEIDPWGVFYAVTAVGSDAWKVEANSGMPTQQGRLCRI</sequence>
<feature type="signal peptide" evidence="3">
    <location>
        <begin position="1"/>
        <end position="19"/>
    </location>
</feature>
<dbReference type="STRING" id="1448308.A0A2T2NNB4"/>
<protein>
    <submittedName>
        <fullName evidence="5">FAD/FMN-containing isoamyl alcohol oxidase-like protein MreA</fullName>
    </submittedName>
</protein>
<evidence type="ECO:0000313" key="5">
    <source>
        <dbReference type="EMBL" id="PSN66915.1"/>
    </source>
</evidence>
<organism evidence="5 6">
    <name type="scientific">Corynespora cassiicola Philippines</name>
    <dbReference type="NCBI Taxonomy" id="1448308"/>
    <lineage>
        <taxon>Eukaryota</taxon>
        <taxon>Fungi</taxon>
        <taxon>Dikarya</taxon>
        <taxon>Ascomycota</taxon>
        <taxon>Pezizomycotina</taxon>
        <taxon>Dothideomycetes</taxon>
        <taxon>Pleosporomycetidae</taxon>
        <taxon>Pleosporales</taxon>
        <taxon>Corynesporascaceae</taxon>
        <taxon>Corynespora</taxon>
    </lineage>
</organism>
<accession>A0A2T2NNB4</accession>